<dbReference type="Gene3D" id="3.30.420.40">
    <property type="match status" value="2"/>
</dbReference>
<gene>
    <name evidence="1" type="ORF">LTR97_012199</name>
</gene>
<dbReference type="Proteomes" id="UP001310594">
    <property type="component" value="Unassembled WGS sequence"/>
</dbReference>
<accession>A0AAN7VM79</accession>
<evidence type="ECO:0008006" key="3">
    <source>
        <dbReference type="Google" id="ProtNLM"/>
    </source>
</evidence>
<reference evidence="1" key="1">
    <citation type="submission" date="2023-08" db="EMBL/GenBank/DDBJ databases">
        <title>Black Yeasts Isolated from many extreme environments.</title>
        <authorList>
            <person name="Coleine C."/>
            <person name="Stajich J.E."/>
            <person name="Selbmann L."/>
        </authorList>
    </citation>
    <scope>NUCLEOTIDE SEQUENCE</scope>
    <source>
        <strain evidence="1">CCFEE 5810</strain>
    </source>
</reference>
<sequence length="499" mass="55808">MQPASEYELHLIVDDGTSNLAVGSQIVKAGQRLRPDLTKILRLQADEQEIPQVVALHLRTGELRWGYNVDDWTSSGLVQPEDLLQFQTLKACICDPHEADKVNRTLSKHLGSRRHKSHDVFWLKLRHLKLVRKAIEVALCNAYPQFNAEWFAKVPRQTLLAIPEISLPDSNRKLQDLMFQAGFREQVRLVSETQLASAWQLSKYAASGEVVMDLKKGEDALVLDGGGLTYNAAMYRMVLSPSNPNILLWEFTGHARSAQLGSEKTLTMRCIEEVKQQIEYKNGHFQDGGRVINMHENTLNGIVKRGLESFKGATWETSRVIVIEGSDVVVEISRETMNGWIDDAFESMYRLNNDLVAGGHNLKYMMLCGGFFRNRYLVQKMKQLYENDPWKLTVSAFGIDKHCNGDLSVVRGLGALDGTLQEEAPAEFGFGIARAEHLVHENGVPQEPHTDISAADVAGDTSQKVYRSDAGGALWAEYRWKTLVQVASVVTATTLLSSG</sequence>
<comment type="caution">
    <text evidence="1">The sequence shown here is derived from an EMBL/GenBank/DDBJ whole genome shotgun (WGS) entry which is preliminary data.</text>
</comment>
<dbReference type="AlphaFoldDB" id="A0AAN7VM79"/>
<proteinExistence type="predicted"/>
<dbReference type="InterPro" id="IPR043129">
    <property type="entry name" value="ATPase_NBD"/>
</dbReference>
<dbReference type="EMBL" id="JAVRQU010000024">
    <property type="protein sequence ID" value="KAK5690643.1"/>
    <property type="molecule type" value="Genomic_DNA"/>
</dbReference>
<dbReference type="SUPFAM" id="SSF53067">
    <property type="entry name" value="Actin-like ATPase domain"/>
    <property type="match status" value="1"/>
</dbReference>
<organism evidence="1 2">
    <name type="scientific">Elasticomyces elasticus</name>
    <dbReference type="NCBI Taxonomy" id="574655"/>
    <lineage>
        <taxon>Eukaryota</taxon>
        <taxon>Fungi</taxon>
        <taxon>Dikarya</taxon>
        <taxon>Ascomycota</taxon>
        <taxon>Pezizomycotina</taxon>
        <taxon>Dothideomycetes</taxon>
        <taxon>Dothideomycetidae</taxon>
        <taxon>Mycosphaerellales</taxon>
        <taxon>Teratosphaeriaceae</taxon>
        <taxon>Elasticomyces</taxon>
    </lineage>
</organism>
<dbReference type="Gene3D" id="3.90.640.10">
    <property type="entry name" value="Actin, Chain A, domain 4"/>
    <property type="match status" value="1"/>
</dbReference>
<name>A0AAN7VM79_9PEZI</name>
<evidence type="ECO:0000313" key="2">
    <source>
        <dbReference type="Proteomes" id="UP001310594"/>
    </source>
</evidence>
<evidence type="ECO:0000313" key="1">
    <source>
        <dbReference type="EMBL" id="KAK5690643.1"/>
    </source>
</evidence>
<protein>
    <recommendedName>
        <fullName evidence="3">Actin-like ATPase domain-containing protein</fullName>
    </recommendedName>
</protein>